<dbReference type="Proteomes" id="UP000179018">
    <property type="component" value="Unassembled WGS sequence"/>
</dbReference>
<dbReference type="Gene3D" id="3.40.30.10">
    <property type="entry name" value="Glutaredoxin"/>
    <property type="match status" value="1"/>
</dbReference>
<evidence type="ECO:0000313" key="9">
    <source>
        <dbReference type="Proteomes" id="UP000179018"/>
    </source>
</evidence>
<dbReference type="InterPro" id="IPR013766">
    <property type="entry name" value="Thioredoxin_domain"/>
</dbReference>
<evidence type="ECO:0000256" key="1">
    <source>
        <dbReference type="ARBA" id="ARBA00004651"/>
    </source>
</evidence>
<evidence type="ECO:0000256" key="3">
    <source>
        <dbReference type="ARBA" id="ARBA00022692"/>
    </source>
</evidence>
<proteinExistence type="predicted"/>
<dbReference type="InterPro" id="IPR003834">
    <property type="entry name" value="Cyt_c_assmbl_TM_dom"/>
</dbReference>
<evidence type="ECO:0000256" key="2">
    <source>
        <dbReference type="ARBA" id="ARBA00022475"/>
    </source>
</evidence>
<dbReference type="InterPro" id="IPR050553">
    <property type="entry name" value="Thioredoxin_ResA/DsbE_sf"/>
</dbReference>
<evidence type="ECO:0000256" key="4">
    <source>
        <dbReference type="ARBA" id="ARBA00022989"/>
    </source>
</evidence>
<dbReference type="GO" id="GO:0005886">
    <property type="term" value="C:plasma membrane"/>
    <property type="evidence" value="ECO:0007669"/>
    <property type="project" value="UniProtKB-SubCell"/>
</dbReference>
<evidence type="ECO:0000256" key="6">
    <source>
        <dbReference type="SAM" id="Phobius"/>
    </source>
</evidence>
<organism evidence="8 9">
    <name type="scientific">Candidatus Woesebacteria bacterium RIFCSPLOWO2_01_FULL_39_10</name>
    <dbReference type="NCBI Taxonomy" id="1802516"/>
    <lineage>
        <taxon>Bacteria</taxon>
        <taxon>Candidatus Woeseibacteriota</taxon>
    </lineage>
</organism>
<evidence type="ECO:0000256" key="5">
    <source>
        <dbReference type="ARBA" id="ARBA00023136"/>
    </source>
</evidence>
<keyword evidence="5 6" id="KW-0472">Membrane</keyword>
<protein>
    <recommendedName>
        <fullName evidence="7">Thioredoxin domain-containing protein</fullName>
    </recommendedName>
</protein>
<dbReference type="InterPro" id="IPR041017">
    <property type="entry name" value="Thioredoxin_10"/>
</dbReference>
<dbReference type="GO" id="GO:0016209">
    <property type="term" value="F:antioxidant activity"/>
    <property type="evidence" value="ECO:0007669"/>
    <property type="project" value="InterPro"/>
</dbReference>
<gene>
    <name evidence="8" type="ORF">A3A75_02085</name>
</gene>
<keyword evidence="3 6" id="KW-0812">Transmembrane</keyword>
<feature type="transmembrane region" description="Helical" evidence="6">
    <location>
        <begin position="193"/>
        <end position="212"/>
    </location>
</feature>
<feature type="transmembrane region" description="Helical" evidence="6">
    <location>
        <begin position="154"/>
        <end position="173"/>
    </location>
</feature>
<reference evidence="8 9" key="1">
    <citation type="journal article" date="2016" name="Nat. Commun.">
        <title>Thousands of microbial genomes shed light on interconnected biogeochemical processes in an aquifer system.</title>
        <authorList>
            <person name="Anantharaman K."/>
            <person name="Brown C.T."/>
            <person name="Hug L.A."/>
            <person name="Sharon I."/>
            <person name="Castelle C.J."/>
            <person name="Probst A.J."/>
            <person name="Thomas B.C."/>
            <person name="Singh A."/>
            <person name="Wilkins M.J."/>
            <person name="Karaoz U."/>
            <person name="Brodie E.L."/>
            <person name="Williams K.H."/>
            <person name="Hubbard S.S."/>
            <person name="Banfield J.F."/>
        </authorList>
    </citation>
    <scope>NUCLEOTIDE SEQUENCE [LARGE SCALE GENOMIC DNA]</scope>
</reference>
<feature type="transmembrane region" description="Helical" evidence="6">
    <location>
        <begin position="116"/>
        <end position="147"/>
    </location>
</feature>
<evidence type="ECO:0000313" key="8">
    <source>
        <dbReference type="EMBL" id="OGM59722.1"/>
    </source>
</evidence>
<dbReference type="InterPro" id="IPR000866">
    <property type="entry name" value="AhpC/TSA"/>
</dbReference>
<dbReference type="SUPFAM" id="SSF52833">
    <property type="entry name" value="Thioredoxin-like"/>
    <property type="match status" value="1"/>
</dbReference>
<name>A0A1F8B6R1_9BACT</name>
<dbReference type="PANTHER" id="PTHR42852">
    <property type="entry name" value="THIOL:DISULFIDE INTERCHANGE PROTEIN DSBE"/>
    <property type="match status" value="1"/>
</dbReference>
<dbReference type="PROSITE" id="PS51352">
    <property type="entry name" value="THIOREDOXIN_2"/>
    <property type="match status" value="1"/>
</dbReference>
<comment type="caution">
    <text evidence="8">The sequence shown here is derived from an EMBL/GenBank/DDBJ whole genome shotgun (WGS) entry which is preliminary data.</text>
</comment>
<dbReference type="Pfam" id="PF17991">
    <property type="entry name" value="Thioredoxin_10"/>
    <property type="match status" value="1"/>
</dbReference>
<dbReference type="EMBL" id="MGHC01000017">
    <property type="protein sequence ID" value="OGM59722.1"/>
    <property type="molecule type" value="Genomic_DNA"/>
</dbReference>
<dbReference type="PANTHER" id="PTHR42852:SF13">
    <property type="entry name" value="PROTEIN DIPZ"/>
    <property type="match status" value="1"/>
</dbReference>
<comment type="subcellular location">
    <subcellularLocation>
        <location evidence="1">Cell membrane</location>
        <topology evidence="1">Multi-pass membrane protein</topology>
    </subcellularLocation>
</comment>
<keyword evidence="2" id="KW-1003">Cell membrane</keyword>
<dbReference type="Pfam" id="PF02683">
    <property type="entry name" value="DsbD_TM"/>
    <property type="match status" value="1"/>
</dbReference>
<feature type="transmembrane region" description="Helical" evidence="6">
    <location>
        <begin position="74"/>
        <end position="96"/>
    </location>
</feature>
<dbReference type="GO" id="GO:0016491">
    <property type="term" value="F:oxidoreductase activity"/>
    <property type="evidence" value="ECO:0007669"/>
    <property type="project" value="InterPro"/>
</dbReference>
<sequence>MLILIAFSFLAGIVTILSPCRLPLLPIILSSTIGEGKKRPFGVVIGFVASFTFFTLFLSSIVRATGVSPNLLRGVSILVLFLFGLTLIIPKFQLVIEQLFVKFARFAPKGNSQNGFLAGFVIGLSLGLLWTPCVGPILASVITLALAGNVTSDAFVITLAYAIGTAIPMFLVMQGGRTALQKVPWLLRNTPKIQKAFGILMILTAIGIFFNVDRKFQTFILDKFPNYGVGLTTIEDNETVRRELNNVNDTPIDEGLIGKPMPDVTLPKGPLAPELVSGGEWFGSTPLTIKSLRGKVVIIDFWTYSCINCQRTFPYLRTWYEKYKDKGLVIIGVHSPEFEFEKDPKNVLSAINDFDLKYPIMQDNNFSTWRAYNNRFWPAKYFIDKDGFIRYTHFGEGAYDESERVIQKLLAESGAANFDTNVSNPSYQTYSRTPEIYLGYKRLQYFASPEEVQQDILANYSFPEVLTQDNFALEGDLTITPEYSLSTKDSKLKLSFEAKEVFLVMNPKIPGSRVRVLLDGQIQYPGEDVVNGIVIVDSDNLYKLIKLDSPGRHELTLEFLDGEVEVYAFTFG</sequence>
<dbReference type="GO" id="GO:0017004">
    <property type="term" value="P:cytochrome complex assembly"/>
    <property type="evidence" value="ECO:0007669"/>
    <property type="project" value="InterPro"/>
</dbReference>
<dbReference type="Gene3D" id="2.60.120.260">
    <property type="entry name" value="Galactose-binding domain-like"/>
    <property type="match status" value="1"/>
</dbReference>
<dbReference type="CDD" id="cd03012">
    <property type="entry name" value="TlpA_like_DipZ_like"/>
    <property type="match status" value="1"/>
</dbReference>
<accession>A0A1F8B6R1</accession>
<feature type="domain" description="Thioredoxin" evidence="7">
    <location>
        <begin position="255"/>
        <end position="411"/>
    </location>
</feature>
<dbReference type="InterPro" id="IPR036249">
    <property type="entry name" value="Thioredoxin-like_sf"/>
</dbReference>
<dbReference type="STRING" id="1802516.A3A75_02085"/>
<evidence type="ECO:0000259" key="7">
    <source>
        <dbReference type="PROSITE" id="PS51352"/>
    </source>
</evidence>
<feature type="transmembrane region" description="Helical" evidence="6">
    <location>
        <begin position="41"/>
        <end position="62"/>
    </location>
</feature>
<keyword evidence="4 6" id="KW-1133">Transmembrane helix</keyword>
<dbReference type="Pfam" id="PF00578">
    <property type="entry name" value="AhpC-TSA"/>
    <property type="match status" value="1"/>
</dbReference>
<dbReference type="AlphaFoldDB" id="A0A1F8B6R1"/>